<comment type="caution">
    <text evidence="21">The sequence shown here is derived from an EMBL/GenBank/DDBJ whole genome shotgun (WGS) entry which is preliminary data.</text>
</comment>
<dbReference type="Gene3D" id="3.20.20.60">
    <property type="entry name" value="Phosphoenolpyruvate-binding domains"/>
    <property type="match status" value="1"/>
</dbReference>
<evidence type="ECO:0000259" key="19">
    <source>
        <dbReference type="Pfam" id="PF02896"/>
    </source>
</evidence>
<dbReference type="RefSeq" id="WP_258797666.1">
    <property type="nucleotide sequence ID" value="NZ_JANTHX010000004.1"/>
</dbReference>
<dbReference type="InterPro" id="IPR008731">
    <property type="entry name" value="PTS_EIN"/>
</dbReference>
<evidence type="ECO:0000256" key="14">
    <source>
        <dbReference type="ARBA" id="ARBA00022777"/>
    </source>
</evidence>
<evidence type="ECO:0000256" key="4">
    <source>
        <dbReference type="ARBA" id="ARBA00004496"/>
    </source>
</evidence>
<dbReference type="PANTHER" id="PTHR46244:SF3">
    <property type="entry name" value="PHOSPHOENOLPYRUVATE-PROTEIN PHOSPHOTRANSFERASE"/>
    <property type="match status" value="1"/>
</dbReference>
<evidence type="ECO:0000256" key="6">
    <source>
        <dbReference type="ARBA" id="ARBA00012232"/>
    </source>
</evidence>
<comment type="similarity">
    <text evidence="5 17">Belongs to the PEP-utilizing enzyme family.</text>
</comment>
<evidence type="ECO:0000256" key="17">
    <source>
        <dbReference type="PIRNR" id="PIRNR000732"/>
    </source>
</evidence>
<dbReference type="Gene3D" id="1.10.274.10">
    <property type="entry name" value="PtsI, HPr-binding domain"/>
    <property type="match status" value="1"/>
</dbReference>
<evidence type="ECO:0000256" key="15">
    <source>
        <dbReference type="ARBA" id="ARBA00022842"/>
    </source>
</evidence>
<gene>
    <name evidence="21" type="primary">ptsP</name>
    <name evidence="21" type="ORF">NUH29_03775</name>
</gene>
<dbReference type="Pfam" id="PF00391">
    <property type="entry name" value="PEP-utilizers"/>
    <property type="match status" value="1"/>
</dbReference>
<dbReference type="SUPFAM" id="SSF51621">
    <property type="entry name" value="Phosphoenolpyruvate/pyruvate domain"/>
    <property type="match status" value="1"/>
</dbReference>
<feature type="domain" description="Phosphotransferase system enzyme I N-terminal" evidence="20">
    <location>
        <begin position="9"/>
        <end position="125"/>
    </location>
</feature>
<dbReference type="InterPro" id="IPR036637">
    <property type="entry name" value="Phosphohistidine_dom_sf"/>
</dbReference>
<evidence type="ECO:0000256" key="7">
    <source>
        <dbReference type="ARBA" id="ARBA00016544"/>
    </source>
</evidence>
<dbReference type="InterPro" id="IPR036618">
    <property type="entry name" value="PtsI_HPr-bd_sf"/>
</dbReference>
<keyword evidence="22" id="KW-1185">Reference proteome</keyword>
<comment type="catalytic activity">
    <reaction evidence="1 17">
        <text>L-histidyl-[protein] + phosphoenolpyruvate = N(pros)-phospho-L-histidyl-[protein] + pyruvate</text>
        <dbReference type="Rhea" id="RHEA:23880"/>
        <dbReference type="Rhea" id="RHEA-COMP:9745"/>
        <dbReference type="Rhea" id="RHEA-COMP:9746"/>
        <dbReference type="ChEBI" id="CHEBI:15361"/>
        <dbReference type="ChEBI" id="CHEBI:29979"/>
        <dbReference type="ChEBI" id="CHEBI:58702"/>
        <dbReference type="ChEBI" id="CHEBI:64837"/>
        <dbReference type="EC" id="2.7.3.9"/>
    </reaction>
</comment>
<keyword evidence="12 17" id="KW-0598">Phosphotransferase system</keyword>
<evidence type="ECO:0000256" key="16">
    <source>
        <dbReference type="ARBA" id="ARBA00033235"/>
    </source>
</evidence>
<dbReference type="EC" id="2.7.3.9" evidence="6 17"/>
<keyword evidence="13 17" id="KW-0479">Metal-binding</keyword>
<evidence type="ECO:0000259" key="18">
    <source>
        <dbReference type="Pfam" id="PF00391"/>
    </source>
</evidence>
<dbReference type="InterPro" id="IPR008279">
    <property type="entry name" value="PEP-util_enz_mobile_dom"/>
</dbReference>
<evidence type="ECO:0000259" key="20">
    <source>
        <dbReference type="Pfam" id="PF05524"/>
    </source>
</evidence>
<keyword evidence="11 17" id="KW-0808">Transferase</keyword>
<dbReference type="Proteomes" id="UP001205337">
    <property type="component" value="Unassembled WGS sequence"/>
</dbReference>
<comment type="subcellular location">
    <subcellularLocation>
        <location evidence="4 17">Cytoplasm</location>
    </subcellularLocation>
</comment>
<dbReference type="Pfam" id="PF02896">
    <property type="entry name" value="PEP-utilizers_C"/>
    <property type="match status" value="1"/>
</dbReference>
<protein>
    <recommendedName>
        <fullName evidence="7 17">Phosphoenolpyruvate-protein phosphotransferase</fullName>
        <ecNumber evidence="6 17">2.7.3.9</ecNumber>
    </recommendedName>
    <alternativeName>
        <fullName evidence="16 17">Phosphotransferase system, enzyme I</fullName>
    </alternativeName>
</protein>
<keyword evidence="15 17" id="KW-0460">Magnesium</keyword>
<dbReference type="PRINTS" id="PR01736">
    <property type="entry name" value="PHPHTRNFRASE"/>
</dbReference>
<dbReference type="InterPro" id="IPR000121">
    <property type="entry name" value="PEP_util_C"/>
</dbReference>
<proteinExistence type="inferred from homology"/>
<evidence type="ECO:0000256" key="11">
    <source>
        <dbReference type="ARBA" id="ARBA00022679"/>
    </source>
</evidence>
<keyword evidence="9 17" id="KW-0963">Cytoplasm</keyword>
<dbReference type="SUPFAM" id="SSF52009">
    <property type="entry name" value="Phosphohistidine domain"/>
    <property type="match status" value="1"/>
</dbReference>
<evidence type="ECO:0000256" key="12">
    <source>
        <dbReference type="ARBA" id="ARBA00022683"/>
    </source>
</evidence>
<accession>A0ABT1ZDA0</accession>
<evidence type="ECO:0000256" key="13">
    <source>
        <dbReference type="ARBA" id="ARBA00022723"/>
    </source>
</evidence>
<dbReference type="InterPro" id="IPR018274">
    <property type="entry name" value="PEP_util_AS"/>
</dbReference>
<dbReference type="GO" id="GO:0008965">
    <property type="term" value="F:phosphoenolpyruvate-protein phosphotransferase activity"/>
    <property type="evidence" value="ECO:0007669"/>
    <property type="project" value="UniProtKB-EC"/>
</dbReference>
<reference evidence="21 22" key="1">
    <citation type="submission" date="2022-08" db="EMBL/GenBank/DDBJ databases">
        <authorList>
            <person name="Li F."/>
        </authorList>
    </citation>
    <scope>NUCLEOTIDE SEQUENCE [LARGE SCALE GENOMIC DNA]</scope>
    <source>
        <strain evidence="21 22">10F1B-8-1</strain>
    </source>
</reference>
<sequence length="561" mass="57320">MIEVRELVGVGIGSGVVVGPVLHVSRQAASAPADTPSTIGADAELARAREALASVSAQLRERAAGADESTRDVLEAQALMTDDPALLDSVTVKLGAGVTAEKAVSDAFAEFAAMLADAGEYFAERAADLHDLADRAVAALQGRSTELVIDPGHPYVLVARDLAPADTAVLDLDRVLAFVTSEGGPTSHTAILARQRGIVAIVGAPGVEGLADGTQVIVDAERGRVFADPDAAELADAESRIAARAAAADVPAGPGALADGTPVKLLANLGKPGEAAEAVRLGAEGVGLFRTEFLFLDRLTTAPTVADQQESYREVLAAFPGKRVVVRLLDAGADKPLAFLNPGEEENPALGRRGLRALRATASVLADQLTALAAAQAQTEAELWVMAPMVATVEETAFVTRAIHDVGIRTAGVMVEIPSVALIADRVLSRTDFASIGTNDLTQYTMAADRQLGSVAALQDPWHPAVLRLVKEVGAAGAALGKPVGVCGEAAADPLLAVVLAGLGVTSLSMSPTALADVRVSLARYSLDDAAAIAEAALAADEAADARQAARAAADTITAGR</sequence>
<dbReference type="InterPro" id="IPR015813">
    <property type="entry name" value="Pyrv/PenolPyrv_kinase-like_dom"/>
</dbReference>
<dbReference type="PANTHER" id="PTHR46244">
    <property type="entry name" value="PHOSPHOENOLPYRUVATE-PROTEIN PHOSPHOTRANSFERASE"/>
    <property type="match status" value="1"/>
</dbReference>
<comment type="function">
    <text evidence="3 17">General (non sugar-specific) component of the phosphoenolpyruvate-dependent sugar phosphotransferase system (sugar PTS). This major carbohydrate active-transport system catalyzes the phosphorylation of incoming sugar substrates concomitantly with their translocation across the cell membrane. Enzyme I transfers the phosphoryl group from phosphoenolpyruvate (PEP) to the phosphoryl carrier protein (HPr).</text>
</comment>
<evidence type="ECO:0000256" key="8">
    <source>
        <dbReference type="ARBA" id="ARBA00022448"/>
    </source>
</evidence>
<evidence type="ECO:0000256" key="10">
    <source>
        <dbReference type="ARBA" id="ARBA00022597"/>
    </source>
</evidence>
<comment type="cofactor">
    <cofactor evidence="2 17">
        <name>Mg(2+)</name>
        <dbReference type="ChEBI" id="CHEBI:18420"/>
    </cofactor>
</comment>
<dbReference type="Pfam" id="PF05524">
    <property type="entry name" value="PEP-utilisers_N"/>
    <property type="match status" value="1"/>
</dbReference>
<evidence type="ECO:0000256" key="1">
    <source>
        <dbReference type="ARBA" id="ARBA00000683"/>
    </source>
</evidence>
<dbReference type="Gene3D" id="3.50.30.10">
    <property type="entry name" value="Phosphohistidine domain"/>
    <property type="match status" value="1"/>
</dbReference>
<keyword evidence="8 17" id="KW-0813">Transport</keyword>
<dbReference type="EMBL" id="JANTHX010000004">
    <property type="protein sequence ID" value="MCS0498668.1"/>
    <property type="molecule type" value="Genomic_DNA"/>
</dbReference>
<evidence type="ECO:0000256" key="2">
    <source>
        <dbReference type="ARBA" id="ARBA00001946"/>
    </source>
</evidence>
<evidence type="ECO:0000256" key="5">
    <source>
        <dbReference type="ARBA" id="ARBA00007837"/>
    </source>
</evidence>
<feature type="domain" description="PEP-utilising enzyme mobile" evidence="18">
    <location>
        <begin position="154"/>
        <end position="223"/>
    </location>
</feature>
<organism evidence="21 22">
    <name type="scientific">Protaetiibacter mangrovi</name>
    <dbReference type="NCBI Taxonomy" id="2970926"/>
    <lineage>
        <taxon>Bacteria</taxon>
        <taxon>Bacillati</taxon>
        <taxon>Actinomycetota</taxon>
        <taxon>Actinomycetes</taxon>
        <taxon>Micrococcales</taxon>
        <taxon>Microbacteriaceae</taxon>
        <taxon>Protaetiibacter</taxon>
    </lineage>
</organism>
<dbReference type="PROSITE" id="PS00370">
    <property type="entry name" value="PEP_ENZYMES_PHOS_SITE"/>
    <property type="match status" value="1"/>
</dbReference>
<dbReference type="SUPFAM" id="SSF47831">
    <property type="entry name" value="Enzyme I of the PEP:sugar phosphotransferase system HPr-binding (sub)domain"/>
    <property type="match status" value="1"/>
</dbReference>
<keyword evidence="10 17" id="KW-0762">Sugar transport</keyword>
<evidence type="ECO:0000256" key="9">
    <source>
        <dbReference type="ARBA" id="ARBA00022490"/>
    </source>
</evidence>
<evidence type="ECO:0000313" key="22">
    <source>
        <dbReference type="Proteomes" id="UP001205337"/>
    </source>
</evidence>
<evidence type="ECO:0000256" key="3">
    <source>
        <dbReference type="ARBA" id="ARBA00002728"/>
    </source>
</evidence>
<evidence type="ECO:0000313" key="21">
    <source>
        <dbReference type="EMBL" id="MCS0498668.1"/>
    </source>
</evidence>
<dbReference type="InterPro" id="IPR050499">
    <property type="entry name" value="PEP-utilizing_PTS_enzyme"/>
</dbReference>
<keyword evidence="14 17" id="KW-0418">Kinase</keyword>
<feature type="domain" description="PEP-utilising enzyme C-terminal" evidence="19">
    <location>
        <begin position="248"/>
        <end position="524"/>
    </location>
</feature>
<dbReference type="NCBIfam" id="TIGR01417">
    <property type="entry name" value="PTS_I_fam"/>
    <property type="match status" value="1"/>
</dbReference>
<dbReference type="InterPro" id="IPR006318">
    <property type="entry name" value="PTS_EI-like"/>
</dbReference>
<name>A0ABT1ZDA0_9MICO</name>
<dbReference type="InterPro" id="IPR024692">
    <property type="entry name" value="PTS_EI"/>
</dbReference>
<dbReference type="InterPro" id="IPR040442">
    <property type="entry name" value="Pyrv_kinase-like_dom_sf"/>
</dbReference>
<dbReference type="PIRSF" id="PIRSF000732">
    <property type="entry name" value="PTS_enzyme_I"/>
    <property type="match status" value="1"/>
</dbReference>